<dbReference type="InterPro" id="IPR036396">
    <property type="entry name" value="Cyt_P450_sf"/>
</dbReference>
<accession>A0ABP6I8C5</accession>
<comment type="similarity">
    <text evidence="1">Belongs to the cytochrome P450 family.</text>
</comment>
<keyword evidence="3" id="KW-1185">Reference proteome</keyword>
<dbReference type="InterPro" id="IPR001128">
    <property type="entry name" value="Cyt_P450"/>
</dbReference>
<proteinExistence type="inferred from homology"/>
<dbReference type="Pfam" id="PF00067">
    <property type="entry name" value="p450"/>
    <property type="match status" value="1"/>
</dbReference>
<dbReference type="EMBL" id="BAAAVI010000007">
    <property type="protein sequence ID" value="GAA2855525.1"/>
    <property type="molecule type" value="Genomic_DNA"/>
</dbReference>
<comment type="caution">
    <text evidence="2">The sequence shown here is derived from an EMBL/GenBank/DDBJ whole genome shotgun (WGS) entry which is preliminary data.</text>
</comment>
<dbReference type="Proteomes" id="UP001500831">
    <property type="component" value="Unassembled WGS sequence"/>
</dbReference>
<evidence type="ECO:0008006" key="4">
    <source>
        <dbReference type="Google" id="ProtNLM"/>
    </source>
</evidence>
<dbReference type="InterPro" id="IPR002397">
    <property type="entry name" value="Cyt_P450_B"/>
</dbReference>
<sequence>MVMWIPSANRGERVFADPDRFGIARRPNRHLALGVGEHFCLGGMLASTEMRILLTELLDSVRHIEQTAPAVPPRSIVVNGLESLPVRITLR</sequence>
<organism evidence="2 3">
    <name type="scientific">Streptosporangium fragile</name>
    <dbReference type="NCBI Taxonomy" id="46186"/>
    <lineage>
        <taxon>Bacteria</taxon>
        <taxon>Bacillati</taxon>
        <taxon>Actinomycetota</taxon>
        <taxon>Actinomycetes</taxon>
        <taxon>Streptosporangiales</taxon>
        <taxon>Streptosporangiaceae</taxon>
        <taxon>Streptosporangium</taxon>
    </lineage>
</organism>
<evidence type="ECO:0000256" key="1">
    <source>
        <dbReference type="ARBA" id="ARBA00010617"/>
    </source>
</evidence>
<gene>
    <name evidence="2" type="ORF">GCM10010517_13700</name>
</gene>
<protein>
    <recommendedName>
        <fullName evidence="4">Cytochrome P450</fullName>
    </recommendedName>
</protein>
<name>A0ABP6I8C5_9ACTN</name>
<dbReference type="SUPFAM" id="SSF48264">
    <property type="entry name" value="Cytochrome P450"/>
    <property type="match status" value="1"/>
</dbReference>
<dbReference type="PANTHER" id="PTHR46696:SF4">
    <property type="entry name" value="BIOTIN BIOSYNTHESIS CYTOCHROME P450"/>
    <property type="match status" value="1"/>
</dbReference>
<dbReference type="Gene3D" id="1.10.630.10">
    <property type="entry name" value="Cytochrome P450"/>
    <property type="match status" value="1"/>
</dbReference>
<dbReference type="PRINTS" id="PR00359">
    <property type="entry name" value="BP450"/>
</dbReference>
<reference evidence="3" key="1">
    <citation type="journal article" date="2019" name="Int. J. Syst. Evol. Microbiol.">
        <title>The Global Catalogue of Microorganisms (GCM) 10K type strain sequencing project: providing services to taxonomists for standard genome sequencing and annotation.</title>
        <authorList>
            <consortium name="The Broad Institute Genomics Platform"/>
            <consortium name="The Broad Institute Genome Sequencing Center for Infectious Disease"/>
            <person name="Wu L."/>
            <person name="Ma J."/>
        </authorList>
    </citation>
    <scope>NUCLEOTIDE SEQUENCE [LARGE SCALE GENOMIC DNA]</scope>
    <source>
        <strain evidence="3">JCM 6242</strain>
    </source>
</reference>
<evidence type="ECO:0000313" key="3">
    <source>
        <dbReference type="Proteomes" id="UP001500831"/>
    </source>
</evidence>
<evidence type="ECO:0000313" key="2">
    <source>
        <dbReference type="EMBL" id="GAA2855525.1"/>
    </source>
</evidence>
<dbReference type="PANTHER" id="PTHR46696">
    <property type="entry name" value="P450, PUTATIVE (EUROFUNG)-RELATED"/>
    <property type="match status" value="1"/>
</dbReference>